<evidence type="ECO:0000313" key="1">
    <source>
        <dbReference type="EMBL" id="OWK43737.1"/>
    </source>
</evidence>
<evidence type="ECO:0000313" key="2">
    <source>
        <dbReference type="Proteomes" id="UP000214646"/>
    </source>
</evidence>
<dbReference type="Proteomes" id="UP000214646">
    <property type="component" value="Unassembled WGS sequence"/>
</dbReference>
<comment type="caution">
    <text evidence="1">The sequence shown here is derived from an EMBL/GenBank/DDBJ whole genome shotgun (WGS) entry which is preliminary data.</text>
</comment>
<reference evidence="2" key="1">
    <citation type="submission" date="2017-06" db="EMBL/GenBank/DDBJ databases">
        <title>Genome analysis of Fimbriiglobus ruber SP5, the first member of the order Planctomycetales with confirmed chitinolytic capability.</title>
        <authorList>
            <person name="Ravin N.V."/>
            <person name="Rakitin A.L."/>
            <person name="Ivanova A.A."/>
            <person name="Beletsky A.V."/>
            <person name="Kulichevskaya I.S."/>
            <person name="Mardanov A.V."/>
            <person name="Dedysh S.N."/>
        </authorList>
    </citation>
    <scope>NUCLEOTIDE SEQUENCE [LARGE SCALE GENOMIC DNA]</scope>
    <source>
        <strain evidence="2">SP5</strain>
    </source>
</reference>
<dbReference type="OrthoDB" id="289849at2"/>
<keyword evidence="2" id="KW-1185">Reference proteome</keyword>
<gene>
    <name evidence="1" type="ORF">FRUB_03336</name>
</gene>
<protein>
    <submittedName>
        <fullName evidence="1">Uncharacterized protein</fullName>
    </submittedName>
</protein>
<name>A0A225E5M8_9BACT</name>
<sequence>MDEIAELRDALDRLHAALDDLAVRGLRSAGPQDLAKLTALRGEFRAAGAGHIAGRLDTTLDAVRADDRGAAAALLRTMTAARLFDRMLTLEVAAGMLSASEAGAAADEAETDE</sequence>
<accession>A0A225E5M8</accession>
<dbReference type="RefSeq" id="WP_161967411.1">
    <property type="nucleotide sequence ID" value="NZ_NIDE01000004.1"/>
</dbReference>
<dbReference type="EMBL" id="NIDE01000004">
    <property type="protein sequence ID" value="OWK43737.1"/>
    <property type="molecule type" value="Genomic_DNA"/>
</dbReference>
<organism evidence="1 2">
    <name type="scientific">Fimbriiglobus ruber</name>
    <dbReference type="NCBI Taxonomy" id="1908690"/>
    <lineage>
        <taxon>Bacteria</taxon>
        <taxon>Pseudomonadati</taxon>
        <taxon>Planctomycetota</taxon>
        <taxon>Planctomycetia</taxon>
        <taxon>Gemmatales</taxon>
        <taxon>Gemmataceae</taxon>
        <taxon>Fimbriiglobus</taxon>
    </lineage>
</organism>
<proteinExistence type="predicted"/>
<dbReference type="AlphaFoldDB" id="A0A225E5M8"/>